<dbReference type="AlphaFoldDB" id="A0A5N6M7Z9"/>
<dbReference type="EMBL" id="SZYD01000016">
    <property type="protein sequence ID" value="KAD3336321.1"/>
    <property type="molecule type" value="Genomic_DNA"/>
</dbReference>
<reference evidence="1 2" key="1">
    <citation type="submission" date="2019-05" db="EMBL/GenBank/DDBJ databases">
        <title>Mikania micrantha, genome provides insights into the molecular mechanism of rapid growth.</title>
        <authorList>
            <person name="Liu B."/>
        </authorList>
    </citation>
    <scope>NUCLEOTIDE SEQUENCE [LARGE SCALE GENOMIC DNA]</scope>
    <source>
        <strain evidence="1">NLD-2019</strain>
        <tissue evidence="1">Leaf</tissue>
    </source>
</reference>
<dbReference type="Gene3D" id="1.10.238.10">
    <property type="entry name" value="EF-hand"/>
    <property type="match status" value="1"/>
</dbReference>
<keyword evidence="2" id="KW-1185">Reference proteome</keyword>
<dbReference type="SUPFAM" id="SSF47473">
    <property type="entry name" value="EF-hand"/>
    <property type="match status" value="1"/>
</dbReference>
<dbReference type="OrthoDB" id="26525at2759"/>
<dbReference type="InterPro" id="IPR011992">
    <property type="entry name" value="EF-hand-dom_pair"/>
</dbReference>
<sequence length="137" mass="15767">MIDTTLVERNREILLRLPESFFLFVFKDFFTKSPKQLFRINRVLAIPFCWVWEFNRGGEHGERMAGSDLSQDKGREEEKEELRGAFVMYASTGGRVITLTGLKKMMSRLGQSATGSYCKVMIGKFDINRRGAGFRLV</sequence>
<name>A0A5N6M7Z9_9ASTR</name>
<gene>
    <name evidence="1" type="ORF">E3N88_31840</name>
</gene>
<accession>A0A5N6M7Z9</accession>
<evidence type="ECO:0000313" key="1">
    <source>
        <dbReference type="EMBL" id="KAD3336321.1"/>
    </source>
</evidence>
<protein>
    <submittedName>
        <fullName evidence="1">Uncharacterized protein</fullName>
    </submittedName>
</protein>
<organism evidence="1 2">
    <name type="scientific">Mikania micrantha</name>
    <name type="common">bitter vine</name>
    <dbReference type="NCBI Taxonomy" id="192012"/>
    <lineage>
        <taxon>Eukaryota</taxon>
        <taxon>Viridiplantae</taxon>
        <taxon>Streptophyta</taxon>
        <taxon>Embryophyta</taxon>
        <taxon>Tracheophyta</taxon>
        <taxon>Spermatophyta</taxon>
        <taxon>Magnoliopsida</taxon>
        <taxon>eudicotyledons</taxon>
        <taxon>Gunneridae</taxon>
        <taxon>Pentapetalae</taxon>
        <taxon>asterids</taxon>
        <taxon>campanulids</taxon>
        <taxon>Asterales</taxon>
        <taxon>Asteraceae</taxon>
        <taxon>Asteroideae</taxon>
        <taxon>Heliantheae alliance</taxon>
        <taxon>Eupatorieae</taxon>
        <taxon>Mikania</taxon>
    </lineage>
</organism>
<dbReference type="Proteomes" id="UP000326396">
    <property type="component" value="Linkage Group LG6"/>
</dbReference>
<proteinExistence type="predicted"/>
<evidence type="ECO:0000313" key="2">
    <source>
        <dbReference type="Proteomes" id="UP000326396"/>
    </source>
</evidence>
<comment type="caution">
    <text evidence="1">The sequence shown here is derived from an EMBL/GenBank/DDBJ whole genome shotgun (WGS) entry which is preliminary data.</text>
</comment>